<evidence type="ECO:0000313" key="2">
    <source>
        <dbReference type="EMBL" id="PJI32610.1"/>
    </source>
</evidence>
<proteinExistence type="predicted"/>
<evidence type="ECO:0000259" key="1">
    <source>
        <dbReference type="Pfam" id="PF18865"/>
    </source>
</evidence>
<dbReference type="Gene3D" id="3.40.50.450">
    <property type="match status" value="1"/>
</dbReference>
<comment type="caution">
    <text evidence="2">The sequence shown here is derived from an EMBL/GenBank/DDBJ whole genome shotgun (WGS) entry which is preliminary data.</text>
</comment>
<reference evidence="2 3" key="2">
    <citation type="submission" date="2017-12" db="EMBL/GenBank/DDBJ databases">
        <title>Revising the taxonomy of the Acinetobacter lwoffii group: the description of Acinetobacter pseudolwoffii sp. nov. and emended description of Acinetobacter lwoffii.</title>
        <authorList>
            <person name="Nemec A."/>
        </authorList>
    </citation>
    <scope>NUCLEOTIDE SEQUENCE [LARGE SCALE GENOMIC DNA]</scope>
    <source>
        <strain evidence="2 3">ANC 5347</strain>
    </source>
</reference>
<dbReference type="EMBL" id="PGOZ01000008">
    <property type="protein sequence ID" value="PJI32610.1"/>
    <property type="molecule type" value="Genomic_DNA"/>
</dbReference>
<evidence type="ECO:0000313" key="3">
    <source>
        <dbReference type="Proteomes" id="UP000242351"/>
    </source>
</evidence>
<accession>A0A2H9ULV1</accession>
<reference evidence="2 3" key="1">
    <citation type="submission" date="2017-11" db="EMBL/GenBank/DDBJ databases">
        <authorList>
            <person name="Han C.G."/>
        </authorList>
    </citation>
    <scope>NUCLEOTIDE SEQUENCE [LARGE SCALE GENOMIC DNA]</scope>
    <source>
        <strain evidence="2 3">ANC 5347</strain>
    </source>
</reference>
<name>A0A2H9ULV1_9GAMM</name>
<sequence>MSDLIENHPRLLRSLYWGDNDYAANIINILKEIHSKDSNALNIISGHIDQKYPAPNTVYISTQVKAKTITFSPSVFNIPEGEIENDLIAVMMPFSGFDSVYNSIKKASSNAGFRCLRADDIWNNSTIIQDIFDLIFNAKAVIVDFSGKNPNVMYETGIAHTLGKVVIPIAQNVSDIPSDMIHHRSLIYLKNGEGLIGLETELSKKLNQLS</sequence>
<organism evidence="2 3">
    <name type="scientific">Acinetobacter pseudolwoffii</name>
    <dbReference type="NCBI Taxonomy" id="2053287"/>
    <lineage>
        <taxon>Bacteria</taxon>
        <taxon>Pseudomonadati</taxon>
        <taxon>Pseudomonadota</taxon>
        <taxon>Gammaproteobacteria</taxon>
        <taxon>Moraxellales</taxon>
        <taxon>Moraxellaceae</taxon>
        <taxon>Acinetobacter</taxon>
    </lineage>
</organism>
<dbReference type="Pfam" id="PF18865">
    <property type="entry name" value="AbiJ_NTD5"/>
    <property type="match status" value="1"/>
</dbReference>
<feature type="domain" description="AbiJ N-terminal" evidence="1">
    <location>
        <begin position="2"/>
        <end position="54"/>
    </location>
</feature>
<protein>
    <recommendedName>
        <fullName evidence="1">AbiJ N-terminal domain-containing protein</fullName>
    </recommendedName>
</protein>
<dbReference type="Proteomes" id="UP000242351">
    <property type="component" value="Unassembled WGS sequence"/>
</dbReference>
<dbReference type="InterPro" id="IPR040508">
    <property type="entry name" value="AbiJ_NTD5"/>
</dbReference>
<dbReference type="AlphaFoldDB" id="A0A2H9ULV1"/>
<gene>
    <name evidence="2" type="ORF">CU320_07695</name>
</gene>